<dbReference type="GO" id="GO:0008168">
    <property type="term" value="F:methyltransferase activity"/>
    <property type="evidence" value="ECO:0007669"/>
    <property type="project" value="UniProtKB-KW"/>
</dbReference>
<dbReference type="RefSeq" id="WP_249914085.1">
    <property type="nucleotide sequence ID" value="NZ_JAMGBB010000001.1"/>
</dbReference>
<dbReference type="NCBIfam" id="TIGR01444">
    <property type="entry name" value="fkbM_fam"/>
    <property type="match status" value="1"/>
</dbReference>
<evidence type="ECO:0000259" key="1">
    <source>
        <dbReference type="Pfam" id="PF05050"/>
    </source>
</evidence>
<protein>
    <submittedName>
        <fullName evidence="2">FkbM family methyltransferase</fullName>
    </submittedName>
</protein>
<reference evidence="2" key="1">
    <citation type="submission" date="2022-05" db="EMBL/GenBank/DDBJ databases">
        <authorList>
            <person name="Jo J.-H."/>
            <person name="Im W.-T."/>
        </authorList>
    </citation>
    <scope>NUCLEOTIDE SEQUENCE</scope>
    <source>
        <strain evidence="2">RB56-2</strain>
    </source>
</reference>
<comment type="caution">
    <text evidence="2">The sequence shown here is derived from an EMBL/GenBank/DDBJ whole genome shotgun (WGS) entry which is preliminary data.</text>
</comment>
<feature type="domain" description="Methyltransferase FkbM" evidence="1">
    <location>
        <begin position="43"/>
        <end position="184"/>
    </location>
</feature>
<accession>A0ABT0S5E0</accession>
<gene>
    <name evidence="2" type="ORF">LZ518_00390</name>
</gene>
<dbReference type="Gene3D" id="3.40.50.150">
    <property type="entry name" value="Vaccinia Virus protein VP39"/>
    <property type="match status" value="1"/>
</dbReference>
<sequence length="309" mass="33805">MALVAFTNALPADFRLTVADVGSAGGLQGRWRAVRPWIEAMLFEPREGGAVRREGQDTIYPTALGAAPGRATLNITALANMSSTLTPNAALLAGFRKKGEDVEIVDHLEMAVDTLDRICAKDGRLVDAIKVDTQGSELTILDGAEQALAETVLLAEVELSFLPRYHDQALAEDVLPYMAARGFDLIELHRPKRYRAKNRSNVVSPGMGGDQKSGRVAYADGIFFIREDRLLGRLAAMSANEAETASLKAMLLLLIYAKPDMAARLFDLASDYFEPARRGELEALFRSLARRSIGEKVARRISKFLGRRA</sequence>
<dbReference type="Pfam" id="PF05050">
    <property type="entry name" value="Methyltransf_21"/>
    <property type="match status" value="1"/>
</dbReference>
<dbReference type="InterPro" id="IPR053188">
    <property type="entry name" value="FkbM_Methyltransferase"/>
</dbReference>
<dbReference type="PANTHER" id="PTHR36973:SF4">
    <property type="entry name" value="NODULATION PROTEIN"/>
    <property type="match status" value="1"/>
</dbReference>
<proteinExistence type="predicted"/>
<dbReference type="SUPFAM" id="SSF53335">
    <property type="entry name" value="S-adenosyl-L-methionine-dependent methyltransferases"/>
    <property type="match status" value="1"/>
</dbReference>
<evidence type="ECO:0000313" key="2">
    <source>
        <dbReference type="EMBL" id="MCL6739601.1"/>
    </source>
</evidence>
<keyword evidence="2" id="KW-0808">Transferase</keyword>
<dbReference type="InterPro" id="IPR029063">
    <property type="entry name" value="SAM-dependent_MTases_sf"/>
</dbReference>
<name>A0ABT0S5E0_9SPHN</name>
<evidence type="ECO:0000313" key="3">
    <source>
        <dbReference type="Proteomes" id="UP001165383"/>
    </source>
</evidence>
<keyword evidence="2" id="KW-0489">Methyltransferase</keyword>
<dbReference type="Proteomes" id="UP001165383">
    <property type="component" value="Unassembled WGS sequence"/>
</dbReference>
<dbReference type="InterPro" id="IPR006342">
    <property type="entry name" value="FkbM_mtfrase"/>
</dbReference>
<dbReference type="GO" id="GO:0032259">
    <property type="term" value="P:methylation"/>
    <property type="evidence" value="ECO:0007669"/>
    <property type="project" value="UniProtKB-KW"/>
</dbReference>
<dbReference type="EMBL" id="JAMGBB010000001">
    <property type="protein sequence ID" value="MCL6739601.1"/>
    <property type="molecule type" value="Genomic_DNA"/>
</dbReference>
<keyword evidence="3" id="KW-1185">Reference proteome</keyword>
<organism evidence="2 3">
    <name type="scientific">Sphingomonas brevis</name>
    <dbReference type="NCBI Taxonomy" id="2908206"/>
    <lineage>
        <taxon>Bacteria</taxon>
        <taxon>Pseudomonadati</taxon>
        <taxon>Pseudomonadota</taxon>
        <taxon>Alphaproteobacteria</taxon>
        <taxon>Sphingomonadales</taxon>
        <taxon>Sphingomonadaceae</taxon>
        <taxon>Sphingomonas</taxon>
    </lineage>
</organism>
<dbReference type="PANTHER" id="PTHR36973">
    <property type="entry name" value="SLL1456 PROTEIN-RELATED"/>
    <property type="match status" value="1"/>
</dbReference>